<evidence type="ECO:0000259" key="2">
    <source>
        <dbReference type="Pfam" id="PF01261"/>
    </source>
</evidence>
<dbReference type="Proteomes" id="UP000434850">
    <property type="component" value="Unassembled WGS sequence"/>
</dbReference>
<dbReference type="InterPro" id="IPR036237">
    <property type="entry name" value="Xyl_isomerase-like_sf"/>
</dbReference>
<evidence type="ECO:0000313" key="4">
    <source>
        <dbReference type="Proteomes" id="UP000434850"/>
    </source>
</evidence>
<dbReference type="EMBL" id="WQLA01000008">
    <property type="protein sequence ID" value="MVN92972.1"/>
    <property type="molecule type" value="Genomic_DNA"/>
</dbReference>
<keyword evidence="4" id="KW-1185">Reference proteome</keyword>
<feature type="chain" id="PRO_5026299390" evidence="1">
    <location>
        <begin position="28"/>
        <end position="292"/>
    </location>
</feature>
<dbReference type="InterPro" id="IPR050312">
    <property type="entry name" value="IolE/XylAMocC-like"/>
</dbReference>
<sequence>MKNLLNKFVLATCSIFAVSCAFTTVFAQSKTLLFPDAPGIESYTYRTNFSKGVPATLDLIKENSIKDIEFSSLFNLSPEDLRKLLDERGLKCSSFGTGWNNIMHKTAEVANAAKALGAHYIHLGSVPQAGKTFTLQDAEFAVTELNKVGKILKNEYGLELLCHNHGVEFVPYENGTLYDFLIQRTNPKYVSFELDILWAFLPGHDPAQLIDKYPSRIKALHVKDLKNGIGTTNLGKTDHNNNVVLGQGQINIPAVIKAAKRANIKHYYLEDESQFAVEQIPQSIQYLQSLKQ</sequence>
<dbReference type="OrthoDB" id="9798407at2"/>
<protein>
    <submittedName>
        <fullName evidence="3">TIM barrel protein</fullName>
    </submittedName>
</protein>
<evidence type="ECO:0000256" key="1">
    <source>
        <dbReference type="SAM" id="SignalP"/>
    </source>
</evidence>
<dbReference type="RefSeq" id="WP_157543293.1">
    <property type="nucleotide sequence ID" value="NZ_WQLA01000008.1"/>
</dbReference>
<dbReference type="PROSITE" id="PS51257">
    <property type="entry name" value="PROKAR_LIPOPROTEIN"/>
    <property type="match status" value="1"/>
</dbReference>
<organism evidence="3 4">
    <name type="scientific">Mucilaginibacter aquatilis</name>
    <dbReference type="NCBI Taxonomy" id="1517760"/>
    <lineage>
        <taxon>Bacteria</taxon>
        <taxon>Pseudomonadati</taxon>
        <taxon>Bacteroidota</taxon>
        <taxon>Sphingobacteriia</taxon>
        <taxon>Sphingobacteriales</taxon>
        <taxon>Sphingobacteriaceae</taxon>
        <taxon>Mucilaginibacter</taxon>
    </lineage>
</organism>
<comment type="caution">
    <text evidence="3">The sequence shown here is derived from an EMBL/GenBank/DDBJ whole genome shotgun (WGS) entry which is preliminary data.</text>
</comment>
<proteinExistence type="predicted"/>
<dbReference type="InterPro" id="IPR013022">
    <property type="entry name" value="Xyl_isomerase-like_TIM-brl"/>
</dbReference>
<dbReference type="Gene3D" id="3.20.20.150">
    <property type="entry name" value="Divalent-metal-dependent TIM barrel enzymes"/>
    <property type="match status" value="1"/>
</dbReference>
<accession>A0A6I4ICT6</accession>
<name>A0A6I4ICT6_9SPHI</name>
<dbReference type="SUPFAM" id="SSF51658">
    <property type="entry name" value="Xylose isomerase-like"/>
    <property type="match status" value="1"/>
</dbReference>
<reference evidence="3 4" key="1">
    <citation type="submission" date="2019-12" db="EMBL/GenBank/DDBJ databases">
        <title>Mucilaginibacter sp. HME9299 genome sequencing and assembly.</title>
        <authorList>
            <person name="Kang H."/>
            <person name="Kim H."/>
            <person name="Joh K."/>
        </authorList>
    </citation>
    <scope>NUCLEOTIDE SEQUENCE [LARGE SCALE GENOMIC DNA]</scope>
    <source>
        <strain evidence="3 4">HME9299</strain>
    </source>
</reference>
<evidence type="ECO:0000313" key="3">
    <source>
        <dbReference type="EMBL" id="MVN92972.1"/>
    </source>
</evidence>
<dbReference type="Pfam" id="PF01261">
    <property type="entry name" value="AP_endonuc_2"/>
    <property type="match status" value="1"/>
</dbReference>
<dbReference type="PANTHER" id="PTHR12110:SF41">
    <property type="entry name" value="INOSOSE DEHYDRATASE"/>
    <property type="match status" value="1"/>
</dbReference>
<dbReference type="PANTHER" id="PTHR12110">
    <property type="entry name" value="HYDROXYPYRUVATE ISOMERASE"/>
    <property type="match status" value="1"/>
</dbReference>
<dbReference type="AlphaFoldDB" id="A0A6I4ICT6"/>
<feature type="domain" description="Xylose isomerase-like TIM barrel" evidence="2">
    <location>
        <begin position="77"/>
        <end position="289"/>
    </location>
</feature>
<keyword evidence="1" id="KW-0732">Signal</keyword>
<gene>
    <name evidence="3" type="ORF">GO816_17715</name>
</gene>
<feature type="signal peptide" evidence="1">
    <location>
        <begin position="1"/>
        <end position="27"/>
    </location>
</feature>